<name>A0A482KMM8_9BRYO</name>
<sequence>MAPRAGETVTGSDDQIAVLATPAVRTMAPLPRAQPRADGPACVLGIGTAVPPTEFLQSDYPDFFFNITNCSDKDALKAKFKRICDKSGIRKRHMFLTEEVLKANPGICTYMEPSLNVRHDIVVVQVPKLAAEAAVKAIKEWGGRKSDITHVVFATTSGVNMPGADHALAKLLGLKPSVKRVMMYQTGCFGGASVLRVAKDLAENNKGARVLAVCSEVTAVTYRAPSENHLDGLVGSALFGDGAGVYVVGADPKADAERALFEVQWAGETILPESDGAIDGHLTEAGLIFHLMKDVPGLISKNIEKFLNEARRCAGSPQWNEMFWAVHPGGPAILDQVEAKLKLSKDKMQGSRDILSEFGNMSSPSVLFVLDQIRQRSLRMGSSTLGEGSDFGFFIGFGPGLTLEVLVLKAAPNTGHTCTPLDH</sequence>
<dbReference type="GO" id="GO:0016747">
    <property type="term" value="F:acyltransferase activity, transferring groups other than amino-acyl groups"/>
    <property type="evidence" value="ECO:0007669"/>
    <property type="project" value="InterPro"/>
</dbReference>
<dbReference type="Pfam" id="PF00195">
    <property type="entry name" value="Chal_sti_synt_N"/>
    <property type="match status" value="1"/>
</dbReference>
<dbReference type="EMBL" id="MH715897">
    <property type="protein sequence ID" value="QBQ18372.1"/>
    <property type="molecule type" value="mRNA"/>
</dbReference>
<gene>
    <name evidence="8" type="primary">CHS444</name>
</gene>
<dbReference type="GO" id="GO:0030639">
    <property type="term" value="P:polyketide biosynthetic process"/>
    <property type="evidence" value="ECO:0007669"/>
    <property type="project" value="TreeGrafter"/>
</dbReference>
<accession>A0A482KMM8</accession>
<dbReference type="PANTHER" id="PTHR11877">
    <property type="entry name" value="HYDROXYMETHYLGLUTARYL-COA SYNTHASE"/>
    <property type="match status" value="1"/>
</dbReference>
<evidence type="ECO:0000313" key="8">
    <source>
        <dbReference type="EMBL" id="QBQ18372.1"/>
    </source>
</evidence>
<evidence type="ECO:0000256" key="1">
    <source>
        <dbReference type="ARBA" id="ARBA00005531"/>
    </source>
</evidence>
<dbReference type="PIRSF" id="PIRSF000451">
    <property type="entry name" value="PKS_III"/>
    <property type="match status" value="1"/>
</dbReference>
<dbReference type="AlphaFoldDB" id="A0A482KMM8"/>
<dbReference type="InterPro" id="IPR018088">
    <property type="entry name" value="Chalcone/stilbene_synthase_AS"/>
</dbReference>
<proteinExistence type="evidence at transcript level"/>
<dbReference type="SUPFAM" id="SSF53901">
    <property type="entry name" value="Thiolase-like"/>
    <property type="match status" value="2"/>
</dbReference>
<feature type="domain" description="Chalcone/stilbene synthase N-terminal" evidence="6">
    <location>
        <begin position="34"/>
        <end position="252"/>
    </location>
</feature>
<dbReference type="Gene3D" id="3.40.47.10">
    <property type="match status" value="2"/>
</dbReference>
<dbReference type="BRENDA" id="2.3.1.74">
    <property type="organism ID" value="14294"/>
</dbReference>
<dbReference type="FunFam" id="3.40.47.10:FF:000014">
    <property type="entry name" value="Chalcone synthase 1"/>
    <property type="match status" value="1"/>
</dbReference>
<dbReference type="PANTHER" id="PTHR11877:SF14">
    <property type="entry name" value="CHALCONE SYNTHASE"/>
    <property type="match status" value="1"/>
</dbReference>
<feature type="active site" description="Acyl-thioester intermediate" evidence="4">
    <location>
        <position position="188"/>
    </location>
</feature>
<evidence type="ECO:0000259" key="6">
    <source>
        <dbReference type="Pfam" id="PF00195"/>
    </source>
</evidence>
<evidence type="ECO:0000256" key="5">
    <source>
        <dbReference type="RuleBase" id="RU003633"/>
    </source>
</evidence>
<evidence type="ECO:0000256" key="3">
    <source>
        <dbReference type="ARBA" id="ARBA00023315"/>
    </source>
</evidence>
<dbReference type="InterPro" id="IPR012328">
    <property type="entry name" value="Chalcone/stilbene_synt_C"/>
</dbReference>
<reference evidence="8" key="1">
    <citation type="submission" date="2018-08" db="EMBL/GenBank/DDBJ databases">
        <title>Identification, characterization and expression analysis of the chalcone synthase family in Antarctic moss Pohlia nutans.</title>
        <authorList>
            <person name="Yao X."/>
        </authorList>
    </citation>
    <scope>NUCLEOTIDE SEQUENCE</scope>
</reference>
<evidence type="ECO:0000256" key="2">
    <source>
        <dbReference type="ARBA" id="ARBA00022679"/>
    </source>
</evidence>
<dbReference type="FunFam" id="3.40.47.10:FF:000025">
    <property type="entry name" value="Chalcone synthase 2"/>
    <property type="match status" value="1"/>
</dbReference>
<evidence type="ECO:0000259" key="7">
    <source>
        <dbReference type="Pfam" id="PF02797"/>
    </source>
</evidence>
<dbReference type="InterPro" id="IPR001099">
    <property type="entry name" value="Chalcone/stilbene_synt_N"/>
</dbReference>
<comment type="similarity">
    <text evidence="1 5">Belongs to the thiolase-like superfamily. Chalcone/stilbene synthases family.</text>
</comment>
<dbReference type="PROSITE" id="PS00441">
    <property type="entry name" value="CHALCONE_SYNTH"/>
    <property type="match status" value="1"/>
</dbReference>
<protein>
    <submittedName>
        <fullName evidence="8">Chalcone synthase 270</fullName>
    </submittedName>
</protein>
<feature type="domain" description="Chalcone/stilbene synthase C-terminal" evidence="7">
    <location>
        <begin position="262"/>
        <end position="410"/>
    </location>
</feature>
<dbReference type="InterPro" id="IPR016039">
    <property type="entry name" value="Thiolase-like"/>
</dbReference>
<dbReference type="CDD" id="cd00831">
    <property type="entry name" value="CHS_like"/>
    <property type="match status" value="1"/>
</dbReference>
<keyword evidence="3 5" id="KW-0012">Acyltransferase</keyword>
<keyword evidence="2 5" id="KW-0808">Transferase</keyword>
<dbReference type="Pfam" id="PF02797">
    <property type="entry name" value="Chal_sti_synt_C"/>
    <property type="match status" value="1"/>
</dbReference>
<organism evidence="8">
    <name type="scientific">Pohlia nutans</name>
    <dbReference type="NCBI Taxonomy" id="140635"/>
    <lineage>
        <taxon>Eukaryota</taxon>
        <taxon>Viridiplantae</taxon>
        <taxon>Streptophyta</taxon>
        <taxon>Embryophyta</taxon>
        <taxon>Bryophyta</taxon>
        <taxon>Bryophytina</taxon>
        <taxon>Bryopsida</taxon>
        <taxon>Bryidae</taxon>
        <taxon>Bryanae</taxon>
        <taxon>Bryales</taxon>
        <taxon>Mniaceae</taxon>
        <taxon>Pohlia</taxon>
    </lineage>
</organism>
<evidence type="ECO:0000256" key="4">
    <source>
        <dbReference type="PIRSR" id="PIRSR000451-1"/>
    </source>
</evidence>
<dbReference type="InterPro" id="IPR011141">
    <property type="entry name" value="Polyketide_synthase_type-III"/>
</dbReference>